<dbReference type="InterPro" id="IPR011711">
    <property type="entry name" value="GntR_C"/>
</dbReference>
<dbReference type="PRINTS" id="PR00035">
    <property type="entry name" value="HTHGNTR"/>
</dbReference>
<evidence type="ECO:0000256" key="3">
    <source>
        <dbReference type="ARBA" id="ARBA00023163"/>
    </source>
</evidence>
<dbReference type="SMART" id="SM00895">
    <property type="entry name" value="FCD"/>
    <property type="match status" value="1"/>
</dbReference>
<dbReference type="GO" id="GO:0003677">
    <property type="term" value="F:DNA binding"/>
    <property type="evidence" value="ECO:0007669"/>
    <property type="project" value="UniProtKB-KW"/>
</dbReference>
<feature type="region of interest" description="Disordered" evidence="4">
    <location>
        <begin position="234"/>
        <end position="256"/>
    </location>
</feature>
<dbReference type="PANTHER" id="PTHR43537">
    <property type="entry name" value="TRANSCRIPTIONAL REGULATOR, GNTR FAMILY"/>
    <property type="match status" value="1"/>
</dbReference>
<evidence type="ECO:0000313" key="9">
    <source>
        <dbReference type="Proteomes" id="UP000549695"/>
    </source>
</evidence>
<evidence type="ECO:0000313" key="8">
    <source>
        <dbReference type="Proteomes" id="UP000232453"/>
    </source>
</evidence>
<dbReference type="CDD" id="cd07377">
    <property type="entry name" value="WHTH_GntR"/>
    <property type="match status" value="1"/>
</dbReference>
<dbReference type="RefSeq" id="WP_167410013.1">
    <property type="nucleotide sequence ID" value="NZ_BAAAJZ010000003.1"/>
</dbReference>
<keyword evidence="9" id="KW-1185">Reference proteome</keyword>
<proteinExistence type="predicted"/>
<evidence type="ECO:0000256" key="1">
    <source>
        <dbReference type="ARBA" id="ARBA00023015"/>
    </source>
</evidence>
<protein>
    <submittedName>
        <fullName evidence="6">DNA-binding FadR family transcriptional regulator</fullName>
    </submittedName>
    <submittedName>
        <fullName evidence="7">GntR family transcriptional regulator</fullName>
    </submittedName>
</protein>
<dbReference type="EMBL" id="JACCCZ010000001">
    <property type="protein sequence ID" value="NYG02547.1"/>
    <property type="molecule type" value="Genomic_DNA"/>
</dbReference>
<dbReference type="InterPro" id="IPR036390">
    <property type="entry name" value="WH_DNA-bd_sf"/>
</dbReference>
<evidence type="ECO:0000313" key="6">
    <source>
        <dbReference type="EMBL" id="NYG02547.1"/>
    </source>
</evidence>
<evidence type="ECO:0000256" key="4">
    <source>
        <dbReference type="SAM" id="MobiDB-lite"/>
    </source>
</evidence>
<evidence type="ECO:0000259" key="5">
    <source>
        <dbReference type="PROSITE" id="PS50949"/>
    </source>
</evidence>
<dbReference type="AlphaFoldDB" id="A0A852W0V4"/>
<organism evidence="6 9">
    <name type="scientific">Pseudonocardia alni</name>
    <name type="common">Amycolata alni</name>
    <dbReference type="NCBI Taxonomy" id="33907"/>
    <lineage>
        <taxon>Bacteria</taxon>
        <taxon>Bacillati</taxon>
        <taxon>Actinomycetota</taxon>
        <taxon>Actinomycetes</taxon>
        <taxon>Pseudonocardiales</taxon>
        <taxon>Pseudonocardiaceae</taxon>
        <taxon>Pseudonocardia</taxon>
    </lineage>
</organism>
<feature type="domain" description="HTH gntR-type" evidence="5">
    <location>
        <begin position="9"/>
        <end position="77"/>
    </location>
</feature>
<dbReference type="GeneID" id="98052585"/>
<evidence type="ECO:0000256" key="2">
    <source>
        <dbReference type="ARBA" id="ARBA00023125"/>
    </source>
</evidence>
<dbReference type="PANTHER" id="PTHR43537:SF47">
    <property type="entry name" value="REGULATORY PROTEIN GNTR HTH"/>
    <property type="match status" value="1"/>
</dbReference>
<sequence length="256" mass="26773">MPLVTARRGGLVDQVIDQLRSAITGGEWPVGARIPPESELASSLEVGRNTVREAVRALAHGGLLEVRQGDGTYVRATTELSGALRTLCGPELREVLEVRRTLEVEAARMAAARRTDADLTVLRAALAGRDRAVAAVAAYGRRGEQPDAADLERAARADTDFHVAVVRCAGNGLLVELYRGVVEAVADSVKTTMPGTAGTEDDISHTGIVEAIADGDVDRAAREAGDFLDRLIAARPVTPQGPAGERGPDAGTGPTA</sequence>
<accession>A0A852W0V4</accession>
<dbReference type="InterPro" id="IPR036388">
    <property type="entry name" value="WH-like_DNA-bd_sf"/>
</dbReference>
<keyword evidence="3" id="KW-0804">Transcription</keyword>
<dbReference type="SMART" id="SM00345">
    <property type="entry name" value="HTH_GNTR"/>
    <property type="match status" value="1"/>
</dbReference>
<reference evidence="6 9" key="1">
    <citation type="submission" date="2020-07" db="EMBL/GenBank/DDBJ databases">
        <title>Sequencing the genomes of 1000 actinobacteria strains.</title>
        <authorList>
            <person name="Klenk H.-P."/>
        </authorList>
    </citation>
    <scope>NUCLEOTIDE SEQUENCE [LARGE SCALE GENOMIC DNA]</scope>
    <source>
        <strain evidence="7 8">DSM 44104</strain>
        <strain evidence="6 9">DSM 44749</strain>
    </source>
</reference>
<dbReference type="Proteomes" id="UP000232453">
    <property type="component" value="Unassembled WGS sequence"/>
</dbReference>
<keyword evidence="1" id="KW-0805">Transcription regulation</keyword>
<evidence type="ECO:0000313" key="7">
    <source>
        <dbReference type="EMBL" id="PKB31911.1"/>
    </source>
</evidence>
<accession>A0AA44ZQF9</accession>
<keyword evidence="2 6" id="KW-0238">DNA-binding</keyword>
<name>A0A852W0V4_PSEA5</name>
<dbReference type="Proteomes" id="UP000549695">
    <property type="component" value="Unassembled WGS sequence"/>
</dbReference>
<dbReference type="Pfam" id="PF07729">
    <property type="entry name" value="FCD"/>
    <property type="match status" value="1"/>
</dbReference>
<dbReference type="InterPro" id="IPR000524">
    <property type="entry name" value="Tscrpt_reg_HTH_GntR"/>
</dbReference>
<dbReference type="Pfam" id="PF00392">
    <property type="entry name" value="GntR"/>
    <property type="match status" value="1"/>
</dbReference>
<dbReference type="GO" id="GO:0003700">
    <property type="term" value="F:DNA-binding transcription factor activity"/>
    <property type="evidence" value="ECO:0007669"/>
    <property type="project" value="InterPro"/>
</dbReference>
<dbReference type="SUPFAM" id="SSF46785">
    <property type="entry name" value="Winged helix' DNA-binding domain"/>
    <property type="match status" value="1"/>
</dbReference>
<dbReference type="EMBL" id="PHUJ01000003">
    <property type="protein sequence ID" value="PKB31911.1"/>
    <property type="molecule type" value="Genomic_DNA"/>
</dbReference>
<comment type="caution">
    <text evidence="6">The sequence shown here is derived from an EMBL/GenBank/DDBJ whole genome shotgun (WGS) entry which is preliminary data.</text>
</comment>
<dbReference type="Gene3D" id="1.20.120.530">
    <property type="entry name" value="GntR ligand-binding domain-like"/>
    <property type="match status" value="1"/>
</dbReference>
<dbReference type="InterPro" id="IPR008920">
    <property type="entry name" value="TF_FadR/GntR_C"/>
</dbReference>
<dbReference type="Gene3D" id="1.10.10.10">
    <property type="entry name" value="Winged helix-like DNA-binding domain superfamily/Winged helix DNA-binding domain"/>
    <property type="match status" value="1"/>
</dbReference>
<gene>
    <name evidence="7" type="ORF">ATL51_3614</name>
    <name evidence="6" type="ORF">HDA37_002832</name>
</gene>
<dbReference type="PROSITE" id="PS50949">
    <property type="entry name" value="HTH_GNTR"/>
    <property type="match status" value="1"/>
</dbReference>
<dbReference type="SUPFAM" id="SSF48008">
    <property type="entry name" value="GntR ligand-binding domain-like"/>
    <property type="match status" value="1"/>
</dbReference>